<dbReference type="RefSeq" id="XP_024355470.1">
    <property type="nucleotide sequence ID" value="XM_024490067.1"/>
</dbReference>
<keyword evidence="1" id="KW-1133">Transmembrane helix</keyword>
<proteinExistence type="predicted"/>
<comment type="caution">
    <text evidence="2">The sequence shown here is derived from an EMBL/GenBank/DDBJ whole genome shotgun (WGS) entry which is preliminary data.</text>
</comment>
<evidence type="ECO:0000256" key="1">
    <source>
        <dbReference type="SAM" id="Phobius"/>
    </source>
</evidence>
<protein>
    <submittedName>
        <fullName evidence="2">Uncharacterized protein</fullName>
    </submittedName>
</protein>
<keyword evidence="3" id="KW-1185">Reference proteome</keyword>
<dbReference type="EMBL" id="APAU02000003">
    <property type="protein sequence ID" value="EUB64274.1"/>
    <property type="molecule type" value="Genomic_DNA"/>
</dbReference>
<dbReference type="AlphaFoldDB" id="W6VBQ4"/>
<evidence type="ECO:0000313" key="3">
    <source>
        <dbReference type="Proteomes" id="UP000019149"/>
    </source>
</evidence>
<name>W6VBQ4_ECHGR</name>
<organism evidence="2 3">
    <name type="scientific">Echinococcus granulosus</name>
    <name type="common">Hydatid tapeworm</name>
    <dbReference type="NCBI Taxonomy" id="6210"/>
    <lineage>
        <taxon>Eukaryota</taxon>
        <taxon>Metazoa</taxon>
        <taxon>Spiralia</taxon>
        <taxon>Lophotrochozoa</taxon>
        <taxon>Platyhelminthes</taxon>
        <taxon>Cestoda</taxon>
        <taxon>Eucestoda</taxon>
        <taxon>Cyclophyllidea</taxon>
        <taxon>Taeniidae</taxon>
        <taxon>Echinococcus</taxon>
        <taxon>Echinococcus granulosus group</taxon>
    </lineage>
</organism>
<feature type="transmembrane region" description="Helical" evidence="1">
    <location>
        <begin position="190"/>
        <end position="208"/>
    </location>
</feature>
<sequence>MASLKVGKYAASFTFSKSNDRIRKFFQSNQLIAFFAFSCQLERHLVVYRANPNRIYTYFVKNTKNYSPTRLNTKFSKTFYSNIRIISGYFAHKGLRRQVMPIKYLKSLSKNDVKVLMYANVTFECGKILSMIIISSERNFNLLLSILNDQVAEMNQLVLQCTSYCCDQIHNHLILYPRRKKINEQNCNVFILRLLCILLCLYLWNFLVGRIKRLLSVQLSLNEWTKNNPQPIVYILPSNGKVNPLLQFNDFSCVHNTDSLAPDVIPQRFMFVHRVLITFYYLPSPPSNHSWLNMSMWMWPKSTKACIYSVLFPQLIELGAQSLLCTAAASFSLQVIHITKASFVLLQSVATVKASIK</sequence>
<accession>W6VBQ4</accession>
<dbReference type="CTD" id="36336533"/>
<evidence type="ECO:0000313" key="2">
    <source>
        <dbReference type="EMBL" id="EUB64274.1"/>
    </source>
</evidence>
<dbReference type="KEGG" id="egl:EGR_00818"/>
<gene>
    <name evidence="2" type="ORF">EGR_00818</name>
</gene>
<dbReference type="GeneID" id="36336533"/>
<keyword evidence="1" id="KW-0472">Membrane</keyword>
<keyword evidence="1" id="KW-0812">Transmembrane</keyword>
<reference evidence="2 3" key="1">
    <citation type="journal article" date="2013" name="Nat. Genet.">
        <title>The genome of the hydatid tapeworm Echinococcus granulosus.</title>
        <authorList>
            <person name="Zheng H."/>
            <person name="Zhang W."/>
            <person name="Zhang L."/>
            <person name="Zhang Z."/>
            <person name="Li J."/>
            <person name="Lu G."/>
            <person name="Zhu Y."/>
            <person name="Wang Y."/>
            <person name="Huang Y."/>
            <person name="Liu J."/>
            <person name="Kang H."/>
            <person name="Chen J."/>
            <person name="Wang L."/>
            <person name="Chen A."/>
            <person name="Yu S."/>
            <person name="Gao Z."/>
            <person name="Jin L."/>
            <person name="Gu W."/>
            <person name="Wang Z."/>
            <person name="Zhao L."/>
            <person name="Shi B."/>
            <person name="Wen H."/>
            <person name="Lin R."/>
            <person name="Jones M.K."/>
            <person name="Brejova B."/>
            <person name="Vinar T."/>
            <person name="Zhao G."/>
            <person name="McManus D.P."/>
            <person name="Chen Z."/>
            <person name="Zhou Y."/>
            <person name="Wang S."/>
        </authorList>
    </citation>
    <scope>NUCLEOTIDE SEQUENCE [LARGE SCALE GENOMIC DNA]</scope>
</reference>
<dbReference type="Proteomes" id="UP000019149">
    <property type="component" value="Unassembled WGS sequence"/>
</dbReference>